<evidence type="ECO:0000313" key="4">
    <source>
        <dbReference type="EMBL" id="WOV83604.1"/>
    </source>
</evidence>
<dbReference type="Pfam" id="PF12796">
    <property type="entry name" value="Ank_2"/>
    <property type="match status" value="2"/>
</dbReference>
<feature type="repeat" description="ANK" evidence="3">
    <location>
        <begin position="33"/>
        <end position="65"/>
    </location>
</feature>
<dbReference type="PANTHER" id="PTHR24171:SF8">
    <property type="entry name" value="BRCA1-ASSOCIATED RING DOMAIN PROTEIN 1"/>
    <property type="match status" value="1"/>
</dbReference>
<dbReference type="InterPro" id="IPR002110">
    <property type="entry name" value="Ankyrin_rpt"/>
</dbReference>
<dbReference type="SMART" id="SM00248">
    <property type="entry name" value="ANK"/>
    <property type="match status" value="4"/>
</dbReference>
<dbReference type="Gene3D" id="1.25.40.20">
    <property type="entry name" value="Ankyrin repeat-containing domain"/>
    <property type="match status" value="1"/>
</dbReference>
<evidence type="ECO:0000256" key="2">
    <source>
        <dbReference type="ARBA" id="ARBA00023043"/>
    </source>
</evidence>
<keyword evidence="2 3" id="KW-0040">ANK repeat</keyword>
<name>A0ABZ0KT75_9BACL</name>
<evidence type="ECO:0000313" key="5">
    <source>
        <dbReference type="Proteomes" id="UP001303532"/>
    </source>
</evidence>
<dbReference type="InterPro" id="IPR036770">
    <property type="entry name" value="Ankyrin_rpt-contain_sf"/>
</dbReference>
<proteinExistence type="predicted"/>
<dbReference type="PROSITE" id="PS50297">
    <property type="entry name" value="ANK_REP_REGION"/>
    <property type="match status" value="1"/>
</dbReference>
<sequence length="195" mass="21105">MTTELVDAANQQDTKKVKELIEQNAELNTQDSEGRTALMIATYNNDAPTVKALLDAGADVDIQDNMQNNCFLYAGAEGYIDIMRFANEAGADAALTNRYGGVAVIPAAERGHVEMVDALLNETKVDVNHVNDLGWTALMEAIVLSDGGIQHQEIIKILLKHGADPSITDKDGITPLQHAKDKGYLEIVDILESAQ</sequence>
<dbReference type="PANTHER" id="PTHR24171">
    <property type="entry name" value="ANKYRIN REPEAT DOMAIN-CONTAINING PROTEIN 39-RELATED"/>
    <property type="match status" value="1"/>
</dbReference>
<feature type="repeat" description="ANK" evidence="3">
    <location>
        <begin position="133"/>
        <end position="170"/>
    </location>
</feature>
<dbReference type="RefSeq" id="WP_323691296.1">
    <property type="nucleotide sequence ID" value="NZ_CP116341.1"/>
</dbReference>
<evidence type="ECO:0000256" key="3">
    <source>
        <dbReference type="PROSITE-ProRule" id="PRU00023"/>
    </source>
</evidence>
<gene>
    <name evidence="4" type="ORF">PGH26_12030</name>
</gene>
<keyword evidence="1" id="KW-0677">Repeat</keyword>
<reference evidence="4 5" key="1">
    <citation type="submission" date="2023-01" db="EMBL/GenBank/DDBJ databases">
        <title>Sporosarcina sp. nov., isolated from Korean tranditional fermented seafood 'Jeotgal'.</title>
        <authorList>
            <person name="Yang A.-I."/>
        </authorList>
    </citation>
    <scope>NUCLEOTIDE SEQUENCE [LARGE SCALE GENOMIC DNA]</scope>
    <source>
        <strain evidence="4 5">B2O-1</strain>
    </source>
</reference>
<evidence type="ECO:0000256" key="1">
    <source>
        <dbReference type="ARBA" id="ARBA00022737"/>
    </source>
</evidence>
<dbReference type="EMBL" id="CP116341">
    <property type="protein sequence ID" value="WOV83604.1"/>
    <property type="molecule type" value="Genomic_DNA"/>
</dbReference>
<organism evidence="4 5">
    <name type="scientific">Sporosarcina jeotgali</name>
    <dbReference type="NCBI Taxonomy" id="3020056"/>
    <lineage>
        <taxon>Bacteria</taxon>
        <taxon>Bacillati</taxon>
        <taxon>Bacillota</taxon>
        <taxon>Bacilli</taxon>
        <taxon>Bacillales</taxon>
        <taxon>Caryophanaceae</taxon>
        <taxon>Sporosarcina</taxon>
    </lineage>
</organism>
<dbReference type="Proteomes" id="UP001303532">
    <property type="component" value="Chromosome"/>
</dbReference>
<dbReference type="SUPFAM" id="SSF48403">
    <property type="entry name" value="Ankyrin repeat"/>
    <property type="match status" value="1"/>
</dbReference>
<protein>
    <submittedName>
        <fullName evidence="4">Ankyrin repeat domain-containing protein</fullName>
    </submittedName>
</protein>
<accession>A0ABZ0KT75</accession>
<keyword evidence="5" id="KW-1185">Reference proteome</keyword>
<dbReference type="PROSITE" id="PS50088">
    <property type="entry name" value="ANK_REPEAT"/>
    <property type="match status" value="2"/>
</dbReference>